<evidence type="ECO:0000256" key="3">
    <source>
        <dbReference type="ARBA" id="ARBA00008216"/>
    </source>
</evidence>
<keyword evidence="10 14" id="KW-0472">Membrane</keyword>
<evidence type="ECO:0000256" key="2">
    <source>
        <dbReference type="ARBA" id="ARBA00004613"/>
    </source>
</evidence>
<keyword evidence="7 14" id="KW-0812">Transmembrane</keyword>
<reference evidence="18" key="1">
    <citation type="journal article" date="2020" name="Nat. Ecol. Evol.">
        <title>Deeply conserved synteny resolves early events in vertebrate evolution.</title>
        <authorList>
            <person name="Simakov O."/>
            <person name="Marletaz F."/>
            <person name="Yue J.X."/>
            <person name="O'Connell B."/>
            <person name="Jenkins J."/>
            <person name="Brandt A."/>
            <person name="Calef R."/>
            <person name="Tung C.H."/>
            <person name="Huang T.K."/>
            <person name="Schmutz J."/>
            <person name="Satoh N."/>
            <person name="Yu J.K."/>
            <person name="Putnam N.H."/>
            <person name="Green R.E."/>
            <person name="Rokhsar D.S."/>
        </authorList>
    </citation>
    <scope>NUCLEOTIDE SEQUENCE [LARGE SCALE GENOMIC DNA]</scope>
    <source>
        <strain evidence="18">S238N-H82</strain>
    </source>
</reference>
<dbReference type="InterPro" id="IPR003598">
    <property type="entry name" value="Ig_sub2"/>
</dbReference>
<evidence type="ECO:0000256" key="9">
    <source>
        <dbReference type="ARBA" id="ARBA00023030"/>
    </source>
</evidence>
<dbReference type="Pfam" id="PF25518">
    <property type="entry name" value="NRG2_N"/>
    <property type="match status" value="1"/>
</dbReference>
<feature type="compositionally biased region" description="Basic and acidic residues" evidence="13">
    <location>
        <begin position="503"/>
        <end position="512"/>
    </location>
</feature>
<keyword evidence="8 14" id="KW-1133">Transmembrane helix</keyword>
<keyword evidence="15" id="KW-0732">Signal</keyword>
<feature type="domain" description="Ig-like" evidence="17">
    <location>
        <begin position="162"/>
        <end position="254"/>
    </location>
</feature>
<dbReference type="GO" id="GO:0005102">
    <property type="term" value="F:signaling receptor binding"/>
    <property type="evidence" value="ECO:0000318"/>
    <property type="project" value="GO_Central"/>
</dbReference>
<feature type="chain" id="PRO_5039911229" evidence="15">
    <location>
        <begin position="34"/>
        <end position="681"/>
    </location>
</feature>
<dbReference type="CDD" id="cd00054">
    <property type="entry name" value="EGF_CA"/>
    <property type="match status" value="1"/>
</dbReference>
<dbReference type="PROSITE" id="PS50835">
    <property type="entry name" value="IG_LIKE"/>
    <property type="match status" value="1"/>
</dbReference>
<keyword evidence="4" id="KW-1003">Cell membrane</keyword>
<dbReference type="SUPFAM" id="SSF57196">
    <property type="entry name" value="EGF/Laminin"/>
    <property type="match status" value="1"/>
</dbReference>
<evidence type="ECO:0000256" key="7">
    <source>
        <dbReference type="ARBA" id="ARBA00022692"/>
    </source>
</evidence>
<dbReference type="GeneID" id="118412562"/>
<dbReference type="GO" id="GO:0038127">
    <property type="term" value="P:ERBB signaling pathway"/>
    <property type="evidence" value="ECO:0000318"/>
    <property type="project" value="GO_Central"/>
</dbReference>
<feature type="region of interest" description="Disordered" evidence="13">
    <location>
        <begin position="435"/>
        <end position="663"/>
    </location>
</feature>
<dbReference type="CDD" id="cd00096">
    <property type="entry name" value="Ig"/>
    <property type="match status" value="1"/>
</dbReference>
<feature type="signal peptide" evidence="15">
    <location>
        <begin position="1"/>
        <end position="33"/>
    </location>
</feature>
<evidence type="ECO:0000256" key="14">
    <source>
        <dbReference type="SAM" id="Phobius"/>
    </source>
</evidence>
<keyword evidence="18" id="KW-1185">Reference proteome</keyword>
<dbReference type="OrthoDB" id="6127080at2759"/>
<feature type="region of interest" description="Disordered" evidence="13">
    <location>
        <begin position="240"/>
        <end position="275"/>
    </location>
</feature>
<dbReference type="Gene3D" id="2.10.25.10">
    <property type="entry name" value="Laminin"/>
    <property type="match status" value="1"/>
</dbReference>
<dbReference type="InterPro" id="IPR003599">
    <property type="entry name" value="Ig_sub"/>
</dbReference>
<keyword evidence="6 12" id="KW-0245">EGF-like domain</keyword>
<dbReference type="PANTHER" id="PTHR11100:SF12">
    <property type="entry name" value="PROTEIN VEIN"/>
    <property type="match status" value="1"/>
</dbReference>
<evidence type="ECO:0000256" key="12">
    <source>
        <dbReference type="PROSITE-ProRule" id="PRU00076"/>
    </source>
</evidence>
<dbReference type="GO" id="GO:0048513">
    <property type="term" value="P:animal organ development"/>
    <property type="evidence" value="ECO:0000318"/>
    <property type="project" value="GO_Central"/>
</dbReference>
<dbReference type="SMART" id="SM00409">
    <property type="entry name" value="IG"/>
    <property type="match status" value="1"/>
</dbReference>
<feature type="compositionally biased region" description="Polar residues" evidence="13">
    <location>
        <begin position="636"/>
        <end position="647"/>
    </location>
</feature>
<feature type="compositionally biased region" description="Basic and acidic residues" evidence="13">
    <location>
        <begin position="591"/>
        <end position="609"/>
    </location>
</feature>
<dbReference type="FunFam" id="2.60.40.10:FF:002358">
    <property type="entry name" value="Follistatin like 4"/>
    <property type="match status" value="1"/>
</dbReference>
<dbReference type="Proteomes" id="UP000001554">
    <property type="component" value="Chromosome 3"/>
</dbReference>
<proteinExistence type="inferred from homology"/>
<evidence type="ECO:0000259" key="16">
    <source>
        <dbReference type="PROSITE" id="PS50026"/>
    </source>
</evidence>
<protein>
    <submittedName>
        <fullName evidence="19">Uncharacterized protein LOC118412562 isoform X1</fullName>
    </submittedName>
</protein>
<dbReference type="SMART" id="SM00408">
    <property type="entry name" value="IGc2"/>
    <property type="match status" value="1"/>
</dbReference>
<evidence type="ECO:0000313" key="18">
    <source>
        <dbReference type="Proteomes" id="UP000001554"/>
    </source>
</evidence>
<evidence type="ECO:0000256" key="11">
    <source>
        <dbReference type="ARBA" id="ARBA00023157"/>
    </source>
</evidence>
<dbReference type="InterPro" id="IPR013783">
    <property type="entry name" value="Ig-like_fold"/>
</dbReference>
<dbReference type="GO" id="GO:0007399">
    <property type="term" value="P:nervous system development"/>
    <property type="evidence" value="ECO:0007669"/>
    <property type="project" value="InterPro"/>
</dbReference>
<dbReference type="PANTHER" id="PTHR11100">
    <property type="entry name" value="HEREGULIN-NEUREGULIN FAMILY MEMBER"/>
    <property type="match status" value="1"/>
</dbReference>
<evidence type="ECO:0000256" key="4">
    <source>
        <dbReference type="ARBA" id="ARBA00022475"/>
    </source>
</evidence>
<feature type="compositionally biased region" description="Pro residues" evidence="13">
    <location>
        <begin position="518"/>
        <end position="530"/>
    </location>
</feature>
<feature type="domain" description="EGF-like" evidence="16">
    <location>
        <begin position="295"/>
        <end position="341"/>
    </location>
</feature>
<dbReference type="InterPro" id="IPR000742">
    <property type="entry name" value="EGF"/>
</dbReference>
<evidence type="ECO:0000256" key="15">
    <source>
        <dbReference type="SAM" id="SignalP"/>
    </source>
</evidence>
<keyword evidence="11 12" id="KW-1015">Disulfide bond</keyword>
<dbReference type="Pfam" id="PF07679">
    <property type="entry name" value="I-set"/>
    <property type="match status" value="1"/>
</dbReference>
<evidence type="ECO:0000256" key="13">
    <source>
        <dbReference type="SAM" id="MobiDB-lite"/>
    </source>
</evidence>
<dbReference type="GO" id="GO:0035556">
    <property type="term" value="P:intracellular signal transduction"/>
    <property type="evidence" value="ECO:0000318"/>
    <property type="project" value="GO_Central"/>
</dbReference>
<dbReference type="KEGG" id="bfo:118412562"/>
<dbReference type="InterPro" id="IPR057909">
    <property type="entry name" value="NRG2_N"/>
</dbReference>
<evidence type="ECO:0000256" key="10">
    <source>
        <dbReference type="ARBA" id="ARBA00023136"/>
    </source>
</evidence>
<dbReference type="InterPro" id="IPR007110">
    <property type="entry name" value="Ig-like_dom"/>
</dbReference>
<dbReference type="InterPro" id="IPR040180">
    <property type="entry name" value="Neuregulin"/>
</dbReference>
<reference evidence="19" key="2">
    <citation type="submission" date="2025-08" db="UniProtKB">
        <authorList>
            <consortium name="RefSeq"/>
        </authorList>
    </citation>
    <scope>IDENTIFICATION</scope>
    <source>
        <strain evidence="19">S238N-H82</strain>
        <tissue evidence="19">Testes</tissue>
    </source>
</reference>
<evidence type="ECO:0000313" key="19">
    <source>
        <dbReference type="RefSeq" id="XP_035671384.1"/>
    </source>
</evidence>
<dbReference type="SUPFAM" id="SSF48726">
    <property type="entry name" value="Immunoglobulin"/>
    <property type="match status" value="1"/>
</dbReference>
<feature type="compositionally biased region" description="Low complexity" evidence="13">
    <location>
        <begin position="568"/>
        <end position="577"/>
    </location>
</feature>
<evidence type="ECO:0000256" key="8">
    <source>
        <dbReference type="ARBA" id="ARBA00022989"/>
    </source>
</evidence>
<evidence type="ECO:0000259" key="17">
    <source>
        <dbReference type="PROSITE" id="PS50835"/>
    </source>
</evidence>
<dbReference type="PROSITE" id="PS50026">
    <property type="entry name" value="EGF_3"/>
    <property type="match status" value="1"/>
</dbReference>
<dbReference type="GO" id="GO:0008083">
    <property type="term" value="F:growth factor activity"/>
    <property type="evidence" value="ECO:0007669"/>
    <property type="project" value="UniProtKB-KW"/>
</dbReference>
<feature type="disulfide bond" evidence="12">
    <location>
        <begin position="331"/>
        <end position="340"/>
    </location>
</feature>
<feature type="compositionally biased region" description="Low complexity" evidence="13">
    <location>
        <begin position="264"/>
        <end position="275"/>
    </location>
</feature>
<comment type="subcellular location">
    <subcellularLocation>
        <location evidence="1">Cell membrane</location>
        <topology evidence="1">Single-pass type I membrane protein</topology>
    </subcellularLocation>
    <subcellularLocation>
        <location evidence="2">Secreted</location>
    </subcellularLocation>
</comment>
<evidence type="ECO:0000256" key="1">
    <source>
        <dbReference type="ARBA" id="ARBA00004251"/>
    </source>
</evidence>
<keyword evidence="5" id="KW-0964">Secreted</keyword>
<dbReference type="PROSITE" id="PS00022">
    <property type="entry name" value="EGF_1"/>
    <property type="match status" value="1"/>
</dbReference>
<dbReference type="AlphaFoldDB" id="A0A9J7KXH9"/>
<dbReference type="InterPro" id="IPR036179">
    <property type="entry name" value="Ig-like_dom_sf"/>
</dbReference>
<dbReference type="InterPro" id="IPR013098">
    <property type="entry name" value="Ig_I-set"/>
</dbReference>
<dbReference type="GO" id="GO:0005615">
    <property type="term" value="C:extracellular space"/>
    <property type="evidence" value="ECO:0000318"/>
    <property type="project" value="GO_Central"/>
</dbReference>
<dbReference type="GO" id="GO:0005886">
    <property type="term" value="C:plasma membrane"/>
    <property type="evidence" value="ECO:0007669"/>
    <property type="project" value="UniProtKB-SubCell"/>
</dbReference>
<name>A0A9J7KXH9_BRAFL</name>
<feature type="transmembrane region" description="Helical" evidence="14">
    <location>
        <begin position="372"/>
        <end position="395"/>
    </location>
</feature>
<evidence type="ECO:0000256" key="6">
    <source>
        <dbReference type="ARBA" id="ARBA00022536"/>
    </source>
</evidence>
<keyword evidence="9" id="KW-0339">Growth factor</keyword>
<comment type="caution">
    <text evidence="12">Lacks conserved residue(s) required for the propagation of feature annotation.</text>
</comment>
<sequence length="681" mass="75660">MSRLKRLEPATLQLLGCVLVSALLLSAVPQSRACVPPQGEGVRTSPEWLAYQSPIVVDAKVAETLSPNPDSNRYNATFSIRNLRRNVFKGELSGRSKVITVAQFGAEKSCVDLKKGQRYFLFLDPLEEGSDVYRVHFNPVLFNKKDQKKIKKAVCKGCEKAPKIRGRLRPVKAAEGEEVQLKCNVQGRPFPAVTWKKDGELLQDLKLKGVQIKPSKRGSRVRIKKLLPIHEGTYECVAESPVPGDPATTKNTVTIKEPTPPETTTPTGTVSSTTPVKTPIFQLTTIPTQKTFTGHGIPCRDQDAGYCLNGGTCTQLPAPGAGNKFEKRCTCTDDYFGNRCQYAASIRELQARLRRKRSFAFRGAEEIHQKRVLAITGICLALLVVGIMCGVAWYMSRKQRKKWCRKHLMANGEARGGDAEEPHEGEIMIPMTNLAGASRTEPKQDLADETSFRNGDSRAPHDNPNGDVGRNQPMDDLQGGRRKRLNGVAKQALSKPSWQSTPNKDRSPRKEFAALPDEPSPIPEPSTPPRPLREHRPLPVPDIQQFRQASRESSQEDLANESTPLRKGSSASSSGSSLQLDTSRPVRKPFITREPDDVDLSTKEFRPYDVTDGGDLTPEFTPTNTPRIQRDRRDFPNNNPPYISTSRPSDEEDENDNFNATDPDFHARLRNVIENQEAVAV</sequence>
<organism evidence="18 19">
    <name type="scientific">Branchiostoma floridae</name>
    <name type="common">Florida lancelet</name>
    <name type="synonym">Amphioxus</name>
    <dbReference type="NCBI Taxonomy" id="7739"/>
    <lineage>
        <taxon>Eukaryota</taxon>
        <taxon>Metazoa</taxon>
        <taxon>Chordata</taxon>
        <taxon>Cephalochordata</taxon>
        <taxon>Leptocardii</taxon>
        <taxon>Amphioxiformes</taxon>
        <taxon>Branchiostomatidae</taxon>
        <taxon>Branchiostoma</taxon>
    </lineage>
</organism>
<comment type="similarity">
    <text evidence="3">Belongs to the neuregulin family.</text>
</comment>
<dbReference type="Gene3D" id="2.60.40.10">
    <property type="entry name" value="Immunoglobulins"/>
    <property type="match status" value="1"/>
</dbReference>
<gene>
    <name evidence="19" type="primary">LOC118412562</name>
</gene>
<accession>A0A9J7KXH9</accession>
<dbReference type="RefSeq" id="XP_035671384.1">
    <property type="nucleotide sequence ID" value="XM_035815491.1"/>
</dbReference>
<evidence type="ECO:0000256" key="5">
    <source>
        <dbReference type="ARBA" id="ARBA00022525"/>
    </source>
</evidence>